<keyword evidence="1" id="KW-0808">Transferase</keyword>
<name>A0ABX1JTA7_9MICC</name>
<organism evidence="1 2">
    <name type="scientific">Arthrobacter deserti</name>
    <dbReference type="NCBI Taxonomy" id="1742687"/>
    <lineage>
        <taxon>Bacteria</taxon>
        <taxon>Bacillati</taxon>
        <taxon>Actinomycetota</taxon>
        <taxon>Actinomycetes</taxon>
        <taxon>Micrococcales</taxon>
        <taxon>Micrococcaceae</taxon>
        <taxon>Arthrobacter</taxon>
    </lineage>
</organism>
<keyword evidence="2" id="KW-1185">Reference proteome</keyword>
<accession>A0ABX1JTA7</accession>
<feature type="non-terminal residue" evidence="1">
    <location>
        <position position="1"/>
    </location>
</feature>
<proteinExistence type="predicted"/>
<protein>
    <submittedName>
        <fullName evidence="1">Aminomethyl transferase family protein</fullName>
    </submittedName>
</protein>
<reference evidence="1 2" key="1">
    <citation type="submission" date="2020-04" db="EMBL/GenBank/DDBJ databases">
        <authorList>
            <person name="Liu S."/>
        </authorList>
    </citation>
    <scope>NUCLEOTIDE SEQUENCE [LARGE SCALE GENOMIC DNA]</scope>
    <source>
        <strain evidence="1 2">CGMCC 1.15091</strain>
    </source>
</reference>
<dbReference type="Proteomes" id="UP000523795">
    <property type="component" value="Unassembled WGS sequence"/>
</dbReference>
<evidence type="ECO:0000313" key="2">
    <source>
        <dbReference type="Proteomes" id="UP000523795"/>
    </source>
</evidence>
<dbReference type="EMBL" id="JAAZSR010000255">
    <property type="protein sequence ID" value="NKX51566.1"/>
    <property type="molecule type" value="Genomic_DNA"/>
</dbReference>
<dbReference type="GO" id="GO:0016740">
    <property type="term" value="F:transferase activity"/>
    <property type="evidence" value="ECO:0007669"/>
    <property type="project" value="UniProtKB-KW"/>
</dbReference>
<gene>
    <name evidence="1" type="ORF">HER39_13510</name>
</gene>
<comment type="caution">
    <text evidence="1">The sequence shown here is derived from an EMBL/GenBank/DDBJ whole genome shotgun (WGS) entry which is preliminary data.</text>
</comment>
<sequence>ERRALSLATIGADVPEGAEVKVVWGEPGGGTRKTTVEPHRQTEVRAVVSPVPYAETVRKDYHGGWRTGRRG</sequence>
<evidence type="ECO:0000313" key="1">
    <source>
        <dbReference type="EMBL" id="NKX51566.1"/>
    </source>
</evidence>